<evidence type="ECO:0000313" key="2">
    <source>
        <dbReference type="Proteomes" id="UP000761574"/>
    </source>
</evidence>
<reference evidence="1 2" key="1">
    <citation type="submission" date="2021-05" db="EMBL/GenBank/DDBJ databases">
        <title>Molecular characterization for Shewanella algae harboring chromosomal blaOXA-55-like strains isolated from clinical and environment sample.</title>
        <authorList>
            <person name="Ohama Y."/>
            <person name="Aoki K."/>
            <person name="Harada S."/>
            <person name="Moriya K."/>
            <person name="Ishii Y."/>
            <person name="Tateda K."/>
        </authorList>
    </citation>
    <scope>NUCLEOTIDE SEQUENCE [LARGE SCALE GENOMIC DNA]</scope>
    <source>
        <strain evidence="1 2">LMG 23746</strain>
    </source>
</reference>
<protein>
    <submittedName>
        <fullName evidence="1">Uncharacterized protein</fullName>
    </submittedName>
</protein>
<evidence type="ECO:0000313" key="1">
    <source>
        <dbReference type="EMBL" id="GIU45161.1"/>
    </source>
</evidence>
<dbReference type="EMBL" id="BPFB01000012">
    <property type="protein sequence ID" value="GIU45161.1"/>
    <property type="molecule type" value="Genomic_DNA"/>
</dbReference>
<dbReference type="RefSeq" id="WP_119977606.1">
    <property type="nucleotide sequence ID" value="NZ_BPFB01000012.1"/>
</dbReference>
<proteinExistence type="predicted"/>
<organism evidence="1 2">
    <name type="scientific">Shewanella algidipiscicola</name>
    <dbReference type="NCBI Taxonomy" id="614070"/>
    <lineage>
        <taxon>Bacteria</taxon>
        <taxon>Pseudomonadati</taxon>
        <taxon>Pseudomonadota</taxon>
        <taxon>Gammaproteobacteria</taxon>
        <taxon>Alteromonadales</taxon>
        <taxon>Shewanellaceae</taxon>
        <taxon>Shewanella</taxon>
    </lineage>
</organism>
<sequence>MSKSIKQKEALANSRNKELDAVRKLDPQFSCQGDVGTFIGLYLQSEVFAKKLQRYYRTDTNKNSKDELNITALKAALDHFKLDFSDADLPKLFKGGPGKQNEKSARQLRNGYLHSLSSNDKKEIQKKASKFNSELRKFLSIRVPVT</sequence>
<name>A0ABQ4PDG0_9GAMM</name>
<dbReference type="Proteomes" id="UP000761574">
    <property type="component" value="Unassembled WGS sequence"/>
</dbReference>
<gene>
    <name evidence="1" type="ORF">TUM4630_12540</name>
</gene>
<keyword evidence="2" id="KW-1185">Reference proteome</keyword>
<comment type="caution">
    <text evidence="1">The sequence shown here is derived from an EMBL/GenBank/DDBJ whole genome shotgun (WGS) entry which is preliminary data.</text>
</comment>
<accession>A0ABQ4PDG0</accession>